<dbReference type="PANTHER" id="PTHR36174">
    <property type="entry name" value="LIPID II:GLYCINE GLYCYLTRANSFERASE"/>
    <property type="match status" value="1"/>
</dbReference>
<sequence>MSKLEIKEISDKSLWEKFLLSRNPGTFLQSWNWGETNRLLGFKISRLGFYKGKVLVGITQLIHQPAKRGHHFLIPGGPVIDYGNKNLLKFVTESIGEYVRKEKVWFVRIRPDQPDSEELRTLLINQGFIFAPMHLHGEHTLIIDITKPEEEILKNMRKTTRYLIRKSLNEGFKMRVSKNPEDTDILFDLQKATAKRHRFVGFTKKLFEAQLETFGKDGQSELFICEKEGIPIVAAIIIFYGEKAFYHHSGSSETARSTNASYFTQWQIIKRARELGKKYYDFWGIAPTENPRHRFAGVTTFKKGFGGVRVNWIHAHDLPITPLYWTTHAFETGRRIFRRL</sequence>
<dbReference type="InterPro" id="IPR003447">
    <property type="entry name" value="FEMABX"/>
</dbReference>
<dbReference type="EMBL" id="MGHH01000007">
    <property type="protein sequence ID" value="OGM64967.1"/>
    <property type="molecule type" value="Genomic_DNA"/>
</dbReference>
<dbReference type="GO" id="GO:0016755">
    <property type="term" value="F:aminoacyltransferase activity"/>
    <property type="evidence" value="ECO:0007669"/>
    <property type="project" value="InterPro"/>
</dbReference>
<dbReference type="GO" id="GO:0008360">
    <property type="term" value="P:regulation of cell shape"/>
    <property type="evidence" value="ECO:0007669"/>
    <property type="project" value="UniProtKB-KW"/>
</dbReference>
<dbReference type="InterPro" id="IPR016181">
    <property type="entry name" value="Acyl_CoA_acyltransferase"/>
</dbReference>
<dbReference type="PANTHER" id="PTHR36174:SF1">
    <property type="entry name" value="LIPID II:GLYCINE GLYCYLTRANSFERASE"/>
    <property type="match status" value="1"/>
</dbReference>
<dbReference type="GO" id="GO:0071555">
    <property type="term" value="P:cell wall organization"/>
    <property type="evidence" value="ECO:0007669"/>
    <property type="project" value="UniProtKB-KW"/>
</dbReference>
<organism evidence="7 8">
    <name type="scientific">Candidatus Woesebacteria bacterium RIFCSPLOWO2_01_FULL_39_25</name>
    <dbReference type="NCBI Taxonomy" id="1802521"/>
    <lineage>
        <taxon>Bacteria</taxon>
        <taxon>Candidatus Woeseibacteriota</taxon>
    </lineage>
</organism>
<comment type="caution">
    <text evidence="7">The sequence shown here is derived from an EMBL/GenBank/DDBJ whole genome shotgun (WGS) entry which is preliminary data.</text>
</comment>
<keyword evidence="4" id="KW-0573">Peptidoglycan synthesis</keyword>
<evidence type="ECO:0000313" key="7">
    <source>
        <dbReference type="EMBL" id="OGM64967.1"/>
    </source>
</evidence>
<proteinExistence type="inferred from homology"/>
<dbReference type="GO" id="GO:0009252">
    <property type="term" value="P:peptidoglycan biosynthetic process"/>
    <property type="evidence" value="ECO:0007669"/>
    <property type="project" value="UniProtKB-KW"/>
</dbReference>
<dbReference type="Gene3D" id="3.40.630.30">
    <property type="match status" value="2"/>
</dbReference>
<evidence type="ECO:0000256" key="1">
    <source>
        <dbReference type="ARBA" id="ARBA00009943"/>
    </source>
</evidence>
<keyword evidence="3" id="KW-0133">Cell shape</keyword>
<name>A0A1F8BLM2_9BACT</name>
<dbReference type="STRING" id="1802521.A2893_04915"/>
<accession>A0A1F8BLM2</accession>
<dbReference type="PROSITE" id="PS51191">
    <property type="entry name" value="FEMABX"/>
    <property type="match status" value="1"/>
</dbReference>
<keyword evidence="2" id="KW-0808">Transferase</keyword>
<gene>
    <name evidence="7" type="ORF">A2893_04915</name>
</gene>
<dbReference type="AlphaFoldDB" id="A0A1F8BLM2"/>
<comment type="similarity">
    <text evidence="1">Belongs to the FemABX family.</text>
</comment>
<keyword evidence="5" id="KW-0012">Acyltransferase</keyword>
<reference evidence="7 8" key="1">
    <citation type="journal article" date="2016" name="Nat. Commun.">
        <title>Thousands of microbial genomes shed light on interconnected biogeochemical processes in an aquifer system.</title>
        <authorList>
            <person name="Anantharaman K."/>
            <person name="Brown C.T."/>
            <person name="Hug L.A."/>
            <person name="Sharon I."/>
            <person name="Castelle C.J."/>
            <person name="Probst A.J."/>
            <person name="Thomas B.C."/>
            <person name="Singh A."/>
            <person name="Wilkins M.J."/>
            <person name="Karaoz U."/>
            <person name="Brodie E.L."/>
            <person name="Williams K.H."/>
            <person name="Hubbard S.S."/>
            <person name="Banfield J.F."/>
        </authorList>
    </citation>
    <scope>NUCLEOTIDE SEQUENCE [LARGE SCALE GENOMIC DNA]</scope>
</reference>
<protein>
    <recommendedName>
        <fullName evidence="9">BioF2-like acetyltransferase domain-containing protein</fullName>
    </recommendedName>
</protein>
<evidence type="ECO:0008006" key="9">
    <source>
        <dbReference type="Google" id="ProtNLM"/>
    </source>
</evidence>
<dbReference type="Pfam" id="PF02388">
    <property type="entry name" value="FemAB"/>
    <property type="match status" value="3"/>
</dbReference>
<keyword evidence="6" id="KW-0961">Cell wall biogenesis/degradation</keyword>
<dbReference type="Proteomes" id="UP000176725">
    <property type="component" value="Unassembled WGS sequence"/>
</dbReference>
<evidence type="ECO:0000256" key="4">
    <source>
        <dbReference type="ARBA" id="ARBA00022984"/>
    </source>
</evidence>
<dbReference type="InterPro" id="IPR050644">
    <property type="entry name" value="PG_Glycine_Bridge_Synth"/>
</dbReference>
<evidence type="ECO:0000256" key="5">
    <source>
        <dbReference type="ARBA" id="ARBA00023315"/>
    </source>
</evidence>
<evidence type="ECO:0000256" key="2">
    <source>
        <dbReference type="ARBA" id="ARBA00022679"/>
    </source>
</evidence>
<evidence type="ECO:0000256" key="6">
    <source>
        <dbReference type="ARBA" id="ARBA00023316"/>
    </source>
</evidence>
<dbReference type="SUPFAM" id="SSF55729">
    <property type="entry name" value="Acyl-CoA N-acyltransferases (Nat)"/>
    <property type="match status" value="2"/>
</dbReference>
<evidence type="ECO:0000313" key="8">
    <source>
        <dbReference type="Proteomes" id="UP000176725"/>
    </source>
</evidence>
<evidence type="ECO:0000256" key="3">
    <source>
        <dbReference type="ARBA" id="ARBA00022960"/>
    </source>
</evidence>